<dbReference type="PANTHER" id="PTHR43221:SF1">
    <property type="entry name" value="PROTEASE HTPX"/>
    <property type="match status" value="1"/>
</dbReference>
<evidence type="ECO:0000256" key="6">
    <source>
        <dbReference type="ARBA" id="ARBA00022801"/>
    </source>
</evidence>
<evidence type="ECO:0000256" key="8">
    <source>
        <dbReference type="ARBA" id="ARBA00022989"/>
    </source>
</evidence>
<dbReference type="PANTHER" id="PTHR43221">
    <property type="entry name" value="PROTEASE HTPX"/>
    <property type="match status" value="1"/>
</dbReference>
<comment type="similarity">
    <text evidence="12">Belongs to the peptidase M48 family.</text>
</comment>
<dbReference type="EMBL" id="BAUV01000001">
    <property type="protein sequence ID" value="GAE33140.1"/>
    <property type="molecule type" value="Genomic_DNA"/>
</dbReference>
<keyword evidence="2" id="KW-1003">Cell membrane</keyword>
<dbReference type="PROSITE" id="PS50088">
    <property type="entry name" value="ANK_REPEAT"/>
    <property type="match status" value="2"/>
</dbReference>
<dbReference type="PROSITE" id="PS50297">
    <property type="entry name" value="ANK_REP_REGION"/>
    <property type="match status" value="1"/>
</dbReference>
<dbReference type="Gene3D" id="3.30.2010.10">
    <property type="entry name" value="Metalloproteases ('zincins'), catalytic domain"/>
    <property type="match status" value="1"/>
</dbReference>
<evidence type="ECO:0000256" key="13">
    <source>
        <dbReference type="SAM" id="Phobius"/>
    </source>
</evidence>
<comment type="caution">
    <text evidence="15">The sequence shown here is derived from an EMBL/GenBank/DDBJ whole genome shotgun (WGS) entry which is preliminary data.</text>
</comment>
<keyword evidence="10 13" id="KW-0472">Membrane</keyword>
<keyword evidence="6 12" id="KW-0378">Hydrolase</keyword>
<dbReference type="GO" id="GO:0004222">
    <property type="term" value="F:metalloendopeptidase activity"/>
    <property type="evidence" value="ECO:0007669"/>
    <property type="project" value="InterPro"/>
</dbReference>
<dbReference type="CDD" id="cd07325">
    <property type="entry name" value="M48_Ste24p_like"/>
    <property type="match status" value="1"/>
</dbReference>
<dbReference type="InterPro" id="IPR036770">
    <property type="entry name" value="Ankyrin_rpt-contain_sf"/>
</dbReference>
<evidence type="ECO:0000313" key="16">
    <source>
        <dbReference type="Proteomes" id="UP000018896"/>
    </source>
</evidence>
<dbReference type="STRING" id="1236973.JCM9157_127"/>
<evidence type="ECO:0000256" key="1">
    <source>
        <dbReference type="ARBA" id="ARBA00004651"/>
    </source>
</evidence>
<dbReference type="Pfam" id="PF12796">
    <property type="entry name" value="Ank_2"/>
    <property type="match status" value="1"/>
</dbReference>
<feature type="repeat" description="ANK" evidence="11">
    <location>
        <begin position="368"/>
        <end position="400"/>
    </location>
</feature>
<keyword evidence="11" id="KW-0040">ANK repeat</keyword>
<evidence type="ECO:0000256" key="10">
    <source>
        <dbReference type="ARBA" id="ARBA00023136"/>
    </source>
</evidence>
<name>W4QLZ2_HALA3</name>
<comment type="subcellular location">
    <subcellularLocation>
        <location evidence="1">Cell membrane</location>
        <topology evidence="1">Multi-pass membrane protein</topology>
    </subcellularLocation>
</comment>
<dbReference type="GO" id="GO:0005886">
    <property type="term" value="C:plasma membrane"/>
    <property type="evidence" value="ECO:0007669"/>
    <property type="project" value="UniProtKB-SubCell"/>
</dbReference>
<keyword evidence="8 13" id="KW-1133">Transmembrane helix</keyword>
<dbReference type="SUPFAM" id="SSF48403">
    <property type="entry name" value="Ankyrin repeat"/>
    <property type="match status" value="1"/>
</dbReference>
<feature type="transmembrane region" description="Helical" evidence="13">
    <location>
        <begin position="16"/>
        <end position="49"/>
    </location>
</feature>
<dbReference type="AlphaFoldDB" id="W4QLZ2"/>
<dbReference type="Pfam" id="PF01435">
    <property type="entry name" value="Peptidase_M48"/>
    <property type="match status" value="2"/>
</dbReference>
<dbReference type="eggNOG" id="COG0666">
    <property type="taxonomic scope" value="Bacteria"/>
</dbReference>
<feature type="repeat" description="ANK" evidence="11">
    <location>
        <begin position="303"/>
        <end position="335"/>
    </location>
</feature>
<evidence type="ECO:0000256" key="4">
    <source>
        <dbReference type="ARBA" id="ARBA00022692"/>
    </source>
</evidence>
<dbReference type="Proteomes" id="UP000018896">
    <property type="component" value="Unassembled WGS sequence"/>
</dbReference>
<protein>
    <submittedName>
        <fullName evidence="15">FOG: Ankyrin repeat-like</fullName>
    </submittedName>
</protein>
<dbReference type="SMART" id="SM00248">
    <property type="entry name" value="ANK"/>
    <property type="match status" value="3"/>
</dbReference>
<keyword evidence="7 12" id="KW-0862">Zinc</keyword>
<evidence type="ECO:0000256" key="2">
    <source>
        <dbReference type="ARBA" id="ARBA00022475"/>
    </source>
</evidence>
<accession>W4QLZ2</accession>
<evidence type="ECO:0000256" key="5">
    <source>
        <dbReference type="ARBA" id="ARBA00022723"/>
    </source>
</evidence>
<keyword evidence="5" id="KW-0479">Metal-binding</keyword>
<keyword evidence="4 13" id="KW-0812">Transmembrane</keyword>
<dbReference type="RefSeq" id="WP_035660986.1">
    <property type="nucleotide sequence ID" value="NZ_BAUV01000001.1"/>
</dbReference>
<feature type="domain" description="Peptidase M48" evidence="14">
    <location>
        <begin position="163"/>
        <end position="247"/>
    </location>
</feature>
<reference evidence="15 16" key="1">
    <citation type="journal article" date="2014" name="Genome Announc.">
        <title>Draft Genome Sequences of Three Alkaliphilic Bacillus Strains, Bacillus wakoensis JCM 9140T, Bacillus akibai JCM 9157T, and Bacillus hemicellulosilyticus JCM 9152T.</title>
        <authorList>
            <person name="Yuki M."/>
            <person name="Oshima K."/>
            <person name="Suda W."/>
            <person name="Oshida Y."/>
            <person name="Kitamura K."/>
            <person name="Iida T."/>
            <person name="Hattori M."/>
            <person name="Ohkuma M."/>
        </authorList>
    </citation>
    <scope>NUCLEOTIDE SEQUENCE [LARGE SCALE GENOMIC DNA]</scope>
    <source>
        <strain evidence="15 16">JCM 9157</strain>
    </source>
</reference>
<comment type="cofactor">
    <cofactor evidence="12">
        <name>Zn(2+)</name>
        <dbReference type="ChEBI" id="CHEBI:29105"/>
    </cofactor>
    <text evidence="12">Binds 1 zinc ion per subunit.</text>
</comment>
<dbReference type="OrthoDB" id="9810445at2"/>
<feature type="transmembrane region" description="Helical" evidence="13">
    <location>
        <begin position="264"/>
        <end position="284"/>
    </location>
</feature>
<keyword evidence="3 12" id="KW-0645">Protease</keyword>
<dbReference type="GO" id="GO:0006508">
    <property type="term" value="P:proteolysis"/>
    <property type="evidence" value="ECO:0007669"/>
    <property type="project" value="UniProtKB-KW"/>
</dbReference>
<dbReference type="Pfam" id="PF00023">
    <property type="entry name" value="Ank"/>
    <property type="match status" value="1"/>
</dbReference>
<evidence type="ECO:0000313" key="15">
    <source>
        <dbReference type="EMBL" id="GAE33140.1"/>
    </source>
</evidence>
<proteinExistence type="inferred from homology"/>
<organism evidence="15 16">
    <name type="scientific">Halalkalibacter akibai (strain ATCC 43226 / DSM 21942 / CIP 109018 / JCM 9157 / 1139)</name>
    <name type="common">Bacillus akibai</name>
    <dbReference type="NCBI Taxonomy" id="1236973"/>
    <lineage>
        <taxon>Bacteria</taxon>
        <taxon>Bacillati</taxon>
        <taxon>Bacillota</taxon>
        <taxon>Bacilli</taxon>
        <taxon>Bacillales</taxon>
        <taxon>Bacillaceae</taxon>
        <taxon>Halalkalibacter</taxon>
    </lineage>
</organism>
<sequence length="426" mass="47447">MSSNESNLIHSKENMLYVFCLIISIIITIFLLFSVVGALIFAFFIFASIFSHALSMSHIRLNGVRLRPTQLPELYQKVETLCTKMEVKVPEVYILESGGILNAFATKVLAFSGKNMVVLYSDYVDLSLESKGAELDYVIAHELAHIKRNHIGKAVFIWPAMWIPFLGVSYLRACEYTCDRMAVYYTESPNNGVQALLVFAAGRRLYKNIAVKEYVEQYNEQKGLLATLTELLSTHPPIPKRIAAIEAFFDTQSVECISRNKQTAFILLTTFLLLPIASIGLVTATENLFSDLDFGFSEAAWEDDWSPLMDASFEGNIDEVERLLNEGADPNEINGFGETALMVSAHNDADIIQLLLDYGADPNHQDDYGWTPLMSTVSVENIEATALLIEAGADPSFMNEEGFSAMEIASDSGNNELMELLGIYKD</sequence>
<evidence type="ECO:0000256" key="11">
    <source>
        <dbReference type="PROSITE-ProRule" id="PRU00023"/>
    </source>
</evidence>
<dbReference type="InterPro" id="IPR001915">
    <property type="entry name" value="Peptidase_M48"/>
</dbReference>
<dbReference type="InterPro" id="IPR050083">
    <property type="entry name" value="HtpX_protease"/>
</dbReference>
<keyword evidence="16" id="KW-1185">Reference proteome</keyword>
<dbReference type="InterPro" id="IPR002110">
    <property type="entry name" value="Ankyrin_rpt"/>
</dbReference>
<dbReference type="Gene3D" id="1.25.40.20">
    <property type="entry name" value="Ankyrin repeat-containing domain"/>
    <property type="match status" value="1"/>
</dbReference>
<keyword evidence="9 12" id="KW-0482">Metalloprotease</keyword>
<evidence type="ECO:0000256" key="12">
    <source>
        <dbReference type="RuleBase" id="RU003983"/>
    </source>
</evidence>
<evidence type="ECO:0000256" key="9">
    <source>
        <dbReference type="ARBA" id="ARBA00023049"/>
    </source>
</evidence>
<dbReference type="eggNOG" id="COG0501">
    <property type="taxonomic scope" value="Bacteria"/>
</dbReference>
<evidence type="ECO:0000256" key="3">
    <source>
        <dbReference type="ARBA" id="ARBA00022670"/>
    </source>
</evidence>
<dbReference type="GO" id="GO:0046872">
    <property type="term" value="F:metal ion binding"/>
    <property type="evidence" value="ECO:0007669"/>
    <property type="project" value="UniProtKB-KW"/>
</dbReference>
<feature type="domain" description="Peptidase M48" evidence="14">
    <location>
        <begin position="72"/>
        <end position="156"/>
    </location>
</feature>
<evidence type="ECO:0000256" key="7">
    <source>
        <dbReference type="ARBA" id="ARBA00022833"/>
    </source>
</evidence>
<gene>
    <name evidence="15" type="ORF">JCM9157_127</name>
</gene>
<evidence type="ECO:0000259" key="14">
    <source>
        <dbReference type="Pfam" id="PF01435"/>
    </source>
</evidence>